<keyword evidence="2" id="KW-1185">Reference proteome</keyword>
<accession>A0A9W6SSR4</accession>
<evidence type="ECO:0000313" key="1">
    <source>
        <dbReference type="EMBL" id="GLZ81388.1"/>
    </source>
</evidence>
<dbReference type="RefSeq" id="WP_285666838.1">
    <property type="nucleotide sequence ID" value="NZ_BSTX01000005.1"/>
</dbReference>
<dbReference type="AlphaFoldDB" id="A0A9W6SSR4"/>
<reference evidence="1" key="1">
    <citation type="submission" date="2023-03" db="EMBL/GenBank/DDBJ databases">
        <title>Actinorhabdospora filicis NBRC 111898.</title>
        <authorList>
            <person name="Ichikawa N."/>
            <person name="Sato H."/>
            <person name="Tonouchi N."/>
        </authorList>
    </citation>
    <scope>NUCLEOTIDE SEQUENCE</scope>
    <source>
        <strain evidence="1">NBRC 111898</strain>
    </source>
</reference>
<gene>
    <name evidence="1" type="ORF">Afil01_61950</name>
</gene>
<comment type="caution">
    <text evidence="1">The sequence shown here is derived from an EMBL/GenBank/DDBJ whole genome shotgun (WGS) entry which is preliminary data.</text>
</comment>
<dbReference type="Proteomes" id="UP001165079">
    <property type="component" value="Unassembled WGS sequence"/>
</dbReference>
<protein>
    <submittedName>
        <fullName evidence="1">Uncharacterized protein</fullName>
    </submittedName>
</protein>
<proteinExistence type="predicted"/>
<sequence length="89" mass="10305">MPARTTDVRSIVLDYLSESPVSGLTVYEIADVLRLSTRDLKYLLSEAWHDGQVIEIRRPAWVRPTPRPDSEGDWYIRRWSIPPHPETCA</sequence>
<organism evidence="1 2">
    <name type="scientific">Actinorhabdospora filicis</name>
    <dbReference type="NCBI Taxonomy" id="1785913"/>
    <lineage>
        <taxon>Bacteria</taxon>
        <taxon>Bacillati</taxon>
        <taxon>Actinomycetota</taxon>
        <taxon>Actinomycetes</taxon>
        <taxon>Micromonosporales</taxon>
        <taxon>Micromonosporaceae</taxon>
        <taxon>Actinorhabdospora</taxon>
    </lineage>
</organism>
<dbReference type="EMBL" id="BSTX01000005">
    <property type="protein sequence ID" value="GLZ81388.1"/>
    <property type="molecule type" value="Genomic_DNA"/>
</dbReference>
<name>A0A9W6SSR4_9ACTN</name>
<evidence type="ECO:0000313" key="2">
    <source>
        <dbReference type="Proteomes" id="UP001165079"/>
    </source>
</evidence>